<evidence type="ECO:0000259" key="5">
    <source>
        <dbReference type="Pfam" id="PF00291"/>
    </source>
</evidence>
<dbReference type="GO" id="GO:0009097">
    <property type="term" value="P:isoleucine biosynthetic process"/>
    <property type="evidence" value="ECO:0007669"/>
    <property type="project" value="TreeGrafter"/>
</dbReference>
<gene>
    <name evidence="6" type="ORF">Aco04nite_32240</name>
</gene>
<organism evidence="6 7">
    <name type="scientific">Winogradskya consettensis</name>
    <dbReference type="NCBI Taxonomy" id="113560"/>
    <lineage>
        <taxon>Bacteria</taxon>
        <taxon>Bacillati</taxon>
        <taxon>Actinomycetota</taxon>
        <taxon>Actinomycetes</taxon>
        <taxon>Micromonosporales</taxon>
        <taxon>Micromonosporaceae</taxon>
        <taxon>Winogradskya</taxon>
    </lineage>
</organism>
<dbReference type="GO" id="GO:0006567">
    <property type="term" value="P:L-threonine catabolic process"/>
    <property type="evidence" value="ECO:0007669"/>
    <property type="project" value="TreeGrafter"/>
</dbReference>
<dbReference type="GO" id="GO:0004794">
    <property type="term" value="F:threonine deaminase activity"/>
    <property type="evidence" value="ECO:0007669"/>
    <property type="project" value="TreeGrafter"/>
</dbReference>
<accession>A0A919SJH7</accession>
<dbReference type="InterPro" id="IPR050147">
    <property type="entry name" value="Ser/Thr_Dehydratase"/>
</dbReference>
<feature type="domain" description="Tryptophan synthase beta chain-like PALP" evidence="5">
    <location>
        <begin position="65"/>
        <end position="381"/>
    </location>
</feature>
<name>A0A919SJH7_9ACTN</name>
<dbReference type="Pfam" id="PF00291">
    <property type="entry name" value="PALP"/>
    <property type="match status" value="1"/>
</dbReference>
<evidence type="ECO:0000256" key="3">
    <source>
        <dbReference type="ARBA" id="ARBA00023239"/>
    </source>
</evidence>
<dbReference type="Proteomes" id="UP000680865">
    <property type="component" value="Unassembled WGS sequence"/>
</dbReference>
<keyword evidence="7" id="KW-1185">Reference proteome</keyword>
<evidence type="ECO:0000313" key="6">
    <source>
        <dbReference type="EMBL" id="GIM72846.1"/>
    </source>
</evidence>
<keyword evidence="3" id="KW-0456">Lyase</keyword>
<evidence type="ECO:0000256" key="2">
    <source>
        <dbReference type="ARBA" id="ARBA00022898"/>
    </source>
</evidence>
<evidence type="ECO:0000256" key="1">
    <source>
        <dbReference type="ARBA" id="ARBA00001933"/>
    </source>
</evidence>
<evidence type="ECO:0000256" key="4">
    <source>
        <dbReference type="SAM" id="MobiDB-lite"/>
    </source>
</evidence>
<dbReference type="RefSeq" id="WP_212998017.1">
    <property type="nucleotide sequence ID" value="NZ_BAAATW010000007.1"/>
</dbReference>
<dbReference type="PROSITE" id="PS00165">
    <property type="entry name" value="DEHYDRATASE_SER_THR"/>
    <property type="match status" value="1"/>
</dbReference>
<dbReference type="Gene3D" id="3.40.50.1100">
    <property type="match status" value="2"/>
</dbReference>
<feature type="region of interest" description="Disordered" evidence="4">
    <location>
        <begin position="294"/>
        <end position="316"/>
    </location>
</feature>
<sequence>MKLRCASCGQTYALSDLAWRCTHCHGMLDLTGFTPVMPPPGDLALRRPSLWRYAEALPIAEPLGITLGEGFSPLVSAPGRPGVQLKVDYLMPTGSFKDRGAVLLVALAASLGVTRLMTDSSGNAGTAVAAYAARAGISCGVYVPESTSAGKVAQLRAYGAEVFQIPGSREDTAEAAARAADVPGVFYASHVYHPFFLQGTKTYVLELWEQSGGRLPETLVLPVGNGTLVLGAYLGCVELLSQGLIDRLPRIVAVQAARCAPLATAFADGLPAPAGLTLPGLTVPGLTVPGLTPSGLTPSGVTPSGVTSSGLTSSGNTASGTVAEGIAIARPARGAQILSAVRETGGSIVTVTDDQIHSAHTELARAGLYVEPTSAVCWAAISSFGLEDAVAPLCGSGLKSKPPA</sequence>
<dbReference type="InterPro" id="IPR036052">
    <property type="entry name" value="TrpB-like_PALP_sf"/>
</dbReference>
<evidence type="ECO:0000313" key="7">
    <source>
        <dbReference type="Proteomes" id="UP000680865"/>
    </source>
</evidence>
<dbReference type="GO" id="GO:0003941">
    <property type="term" value="F:L-serine ammonia-lyase activity"/>
    <property type="evidence" value="ECO:0007669"/>
    <property type="project" value="TreeGrafter"/>
</dbReference>
<comment type="cofactor">
    <cofactor evidence="1">
        <name>pyridoxal 5'-phosphate</name>
        <dbReference type="ChEBI" id="CHEBI:597326"/>
    </cofactor>
</comment>
<dbReference type="InterPro" id="IPR001926">
    <property type="entry name" value="TrpB-like_PALP"/>
</dbReference>
<reference evidence="6" key="1">
    <citation type="submission" date="2021-03" db="EMBL/GenBank/DDBJ databases">
        <title>Whole genome shotgun sequence of Actinoplanes consettensis NBRC 14913.</title>
        <authorList>
            <person name="Komaki H."/>
            <person name="Tamura T."/>
        </authorList>
    </citation>
    <scope>NUCLEOTIDE SEQUENCE</scope>
    <source>
        <strain evidence="6">NBRC 14913</strain>
    </source>
</reference>
<dbReference type="PANTHER" id="PTHR48078:SF6">
    <property type="entry name" value="L-THREONINE DEHYDRATASE CATABOLIC TDCB"/>
    <property type="match status" value="1"/>
</dbReference>
<dbReference type="GO" id="GO:0006565">
    <property type="term" value="P:L-serine catabolic process"/>
    <property type="evidence" value="ECO:0007669"/>
    <property type="project" value="TreeGrafter"/>
</dbReference>
<proteinExistence type="predicted"/>
<dbReference type="GO" id="GO:0030170">
    <property type="term" value="F:pyridoxal phosphate binding"/>
    <property type="evidence" value="ECO:0007669"/>
    <property type="project" value="InterPro"/>
</dbReference>
<keyword evidence="2" id="KW-0663">Pyridoxal phosphate</keyword>
<comment type="caution">
    <text evidence="6">The sequence shown here is derived from an EMBL/GenBank/DDBJ whole genome shotgun (WGS) entry which is preliminary data.</text>
</comment>
<dbReference type="InterPro" id="IPR000634">
    <property type="entry name" value="Ser/Thr_deHydtase_PyrdxlP-BS"/>
</dbReference>
<dbReference type="AlphaFoldDB" id="A0A919SJH7"/>
<dbReference type="EMBL" id="BOQP01000016">
    <property type="protein sequence ID" value="GIM72846.1"/>
    <property type="molecule type" value="Genomic_DNA"/>
</dbReference>
<dbReference type="PANTHER" id="PTHR48078">
    <property type="entry name" value="THREONINE DEHYDRATASE, MITOCHONDRIAL-RELATED"/>
    <property type="match status" value="1"/>
</dbReference>
<protein>
    <submittedName>
        <fullName evidence="6">Threonine synthase</fullName>
    </submittedName>
</protein>
<dbReference type="SUPFAM" id="SSF53686">
    <property type="entry name" value="Tryptophan synthase beta subunit-like PLP-dependent enzymes"/>
    <property type="match status" value="1"/>
</dbReference>